<dbReference type="Proteomes" id="UP000297452">
    <property type="component" value="Unassembled WGS sequence"/>
</dbReference>
<name>A0A4Z1HWE3_9HELO</name>
<keyword evidence="2" id="KW-1185">Reference proteome</keyword>
<dbReference type="EMBL" id="PQXJ01000296">
    <property type="protein sequence ID" value="TGO53416.1"/>
    <property type="molecule type" value="Genomic_DNA"/>
</dbReference>
<dbReference type="AlphaFoldDB" id="A0A4Z1HWE3"/>
<comment type="caution">
    <text evidence="1">The sequence shown here is derived from an EMBL/GenBank/DDBJ whole genome shotgun (WGS) entry which is preliminary data.</text>
</comment>
<protein>
    <submittedName>
        <fullName evidence="1">Uncharacterized protein</fullName>
    </submittedName>
</protein>
<gene>
    <name evidence="1" type="ORF">BOTNAR_0296g00100</name>
</gene>
<accession>A0A4Z1HWE3</accession>
<organism evidence="1 2">
    <name type="scientific">Botryotinia narcissicola</name>
    <dbReference type="NCBI Taxonomy" id="278944"/>
    <lineage>
        <taxon>Eukaryota</taxon>
        <taxon>Fungi</taxon>
        <taxon>Dikarya</taxon>
        <taxon>Ascomycota</taxon>
        <taxon>Pezizomycotina</taxon>
        <taxon>Leotiomycetes</taxon>
        <taxon>Helotiales</taxon>
        <taxon>Sclerotiniaceae</taxon>
        <taxon>Botryotinia</taxon>
    </lineage>
</organism>
<evidence type="ECO:0000313" key="1">
    <source>
        <dbReference type="EMBL" id="TGO53416.1"/>
    </source>
</evidence>
<reference evidence="1 2" key="1">
    <citation type="submission" date="2017-12" db="EMBL/GenBank/DDBJ databases">
        <title>Comparative genomics of Botrytis spp.</title>
        <authorList>
            <person name="Valero-Jimenez C.A."/>
            <person name="Tapia P."/>
            <person name="Veloso J."/>
            <person name="Silva-Moreno E."/>
            <person name="Staats M."/>
            <person name="Valdes J.H."/>
            <person name="Van Kan J.A.L."/>
        </authorList>
    </citation>
    <scope>NUCLEOTIDE SEQUENCE [LARGE SCALE GENOMIC DNA]</scope>
    <source>
        <strain evidence="1 2">MUCL2120</strain>
    </source>
</reference>
<proteinExistence type="predicted"/>
<sequence>MLIEIMIGYHWNRDNVSKMRSQVLLELLATSPENRSERILDLCMLPLRNCAESREIFDNDEAIQHLNLIMPAEQWESRLDLSSSKCLTWEEGAHFRRIARHKKDGCPWPTPDCCDQEVRLRSRITKYNKRKAEEEIKSSSHCQLPCEENRDRKPSRLLSLEKIKFYAEIFLRGGNADY</sequence>
<dbReference type="OrthoDB" id="3525721at2759"/>
<evidence type="ECO:0000313" key="2">
    <source>
        <dbReference type="Proteomes" id="UP000297452"/>
    </source>
</evidence>